<comment type="catalytic activity">
    <reaction evidence="12">
        <text>K(+)(in) + H(+)(in) = K(+)(out) + H(+)(out)</text>
        <dbReference type="Rhea" id="RHEA:28490"/>
        <dbReference type="ChEBI" id="CHEBI:15378"/>
        <dbReference type="ChEBI" id="CHEBI:29103"/>
    </reaction>
</comment>
<keyword evidence="7 12" id="KW-0769">Symport</keyword>
<dbReference type="RefSeq" id="WP_117175729.1">
    <property type="nucleotide sequence ID" value="NZ_QFZK01000003.1"/>
</dbReference>
<comment type="caution">
    <text evidence="15">The sequence shown here is derived from an EMBL/GenBank/DDBJ whole genome shotgun (WGS) entry which is preliminary data.</text>
</comment>
<feature type="transmembrane region" description="Helical" evidence="12">
    <location>
        <begin position="141"/>
        <end position="159"/>
    </location>
</feature>
<evidence type="ECO:0000256" key="7">
    <source>
        <dbReference type="ARBA" id="ARBA00022847"/>
    </source>
</evidence>
<reference evidence="15 16" key="1">
    <citation type="submission" date="2018-05" db="EMBL/GenBank/DDBJ databases">
        <title>Rhodoferax soyangensis sp.nov., isolated from an oligotrophic freshwater lake.</title>
        <authorList>
            <person name="Park M."/>
        </authorList>
    </citation>
    <scope>NUCLEOTIDE SEQUENCE [LARGE SCALE GENOMIC DNA]</scope>
    <source>
        <strain evidence="15 16">IMCC26218</strain>
    </source>
</reference>
<accession>A0A3E1REE0</accession>
<dbReference type="PANTHER" id="PTHR30540">
    <property type="entry name" value="OSMOTIC STRESS POTASSIUM TRANSPORTER"/>
    <property type="match status" value="1"/>
</dbReference>
<dbReference type="HAMAP" id="MF_01522">
    <property type="entry name" value="Kup"/>
    <property type="match status" value="1"/>
</dbReference>
<evidence type="ECO:0000259" key="14">
    <source>
        <dbReference type="Pfam" id="PF22776"/>
    </source>
</evidence>
<feature type="transmembrane region" description="Helical" evidence="12">
    <location>
        <begin position="171"/>
        <end position="192"/>
    </location>
</feature>
<dbReference type="InterPro" id="IPR053951">
    <property type="entry name" value="K_trans_N"/>
</dbReference>
<keyword evidence="8 12" id="KW-0630">Potassium</keyword>
<sequence>MGTQAQRDSVAALTLGALGVVYGDIGTSPLYTMKEVFNPAMGIPLDPLHLIGVVSTIFWGLMMVVTLKYVMLILRADNRGEGGIMALTALAAQAAGSTATKRTILLLIGVFGAALFYGDSVITPAISVLSAVEGLEVATPAFKPYVLPICAAVLVALFGMQRFGTGVVGKLFGPIIMVWFAVLTLTGLQQIAQQPAILAALNPLEALRFLSSQGWHIFVAVGAIVLAFTGAEALYADMGHFGKRPIRMAWLGLVLPALAIHYMGQGALLMRDPGALENPFYRMFPQAWLLPAVVLATVATVIASQAVISGAYSMTKQAMQLGLLPRMQVHFTSAKEAGQIYMPGVNWLLLAAVLLAVYGFGSSSAMASAYGIAVTVTMLITTLLTFFVVRHGWHYPLPVALAATSVFLALDLLLVASCSIKFFQGGWFPLLLGFGIFTVMATWRRGRALLIESIRHDDPDLLPFVTALSQDSVHRVPRTAVYAVANPGTVPQALMHNLKHNQVLHERNLILTVVFHDVPWIPFNERVEVHSLVPGFWTVQVNYGFKNTPDIPKALELCKAHGLSINLFETSYFLSREIVVPTKGSGMAHWRETLFALMSRNAGSVAGFFRLPNNCVVELGTRVQI</sequence>
<keyword evidence="3 12" id="KW-0813">Transport</keyword>
<keyword evidence="9 12" id="KW-1133">Transmembrane helix</keyword>
<keyword evidence="5 12" id="KW-0633">Potassium transport</keyword>
<evidence type="ECO:0000256" key="1">
    <source>
        <dbReference type="ARBA" id="ARBA00004141"/>
    </source>
</evidence>
<dbReference type="Pfam" id="PF02705">
    <property type="entry name" value="K_trans"/>
    <property type="match status" value="1"/>
</dbReference>
<dbReference type="OrthoDB" id="9805577at2"/>
<feature type="transmembrane region" description="Helical" evidence="12">
    <location>
        <begin position="248"/>
        <end position="268"/>
    </location>
</feature>
<protein>
    <recommendedName>
        <fullName evidence="12">Probable potassium transport system protein Kup</fullName>
    </recommendedName>
</protein>
<evidence type="ECO:0000256" key="2">
    <source>
        <dbReference type="ARBA" id="ARBA00007019"/>
    </source>
</evidence>
<comment type="subcellular location">
    <subcellularLocation>
        <location evidence="12">Cell membrane</location>
        <topology evidence="12">Multi-pass membrane protein</topology>
    </subcellularLocation>
    <subcellularLocation>
        <location evidence="1">Membrane</location>
        <topology evidence="1">Multi-pass membrane protein</topology>
    </subcellularLocation>
</comment>
<feature type="transmembrane region" description="Helical" evidence="12">
    <location>
        <begin position="422"/>
        <end position="443"/>
    </location>
</feature>
<keyword evidence="11 12" id="KW-0472">Membrane</keyword>
<evidence type="ECO:0000256" key="5">
    <source>
        <dbReference type="ARBA" id="ARBA00022538"/>
    </source>
</evidence>
<gene>
    <name evidence="15" type="primary">trkD</name>
    <name evidence="12" type="synonym">kup</name>
    <name evidence="15" type="ORF">DIC66_07720</name>
</gene>
<feature type="transmembrane region" description="Helical" evidence="12">
    <location>
        <begin position="212"/>
        <end position="236"/>
    </location>
</feature>
<evidence type="ECO:0000256" key="4">
    <source>
        <dbReference type="ARBA" id="ARBA00022475"/>
    </source>
</evidence>
<feature type="transmembrane region" description="Helical" evidence="12">
    <location>
        <begin position="367"/>
        <end position="388"/>
    </location>
</feature>
<dbReference type="InterPro" id="IPR023051">
    <property type="entry name" value="Kup"/>
</dbReference>
<evidence type="ECO:0000256" key="3">
    <source>
        <dbReference type="ARBA" id="ARBA00022448"/>
    </source>
</evidence>
<proteinExistence type="inferred from homology"/>
<dbReference type="Pfam" id="PF22776">
    <property type="entry name" value="K_trans_C"/>
    <property type="match status" value="1"/>
</dbReference>
<dbReference type="AlphaFoldDB" id="A0A3E1REE0"/>
<dbReference type="PANTHER" id="PTHR30540:SF79">
    <property type="entry name" value="LOW AFFINITY POTASSIUM TRANSPORT SYSTEM PROTEIN KUP"/>
    <property type="match status" value="1"/>
</dbReference>
<dbReference type="InterPro" id="IPR003855">
    <property type="entry name" value="K+_transporter"/>
</dbReference>
<keyword evidence="16" id="KW-1185">Reference proteome</keyword>
<dbReference type="InterPro" id="IPR053952">
    <property type="entry name" value="K_trans_C"/>
</dbReference>
<name>A0A3E1REE0_9BURK</name>
<evidence type="ECO:0000256" key="11">
    <source>
        <dbReference type="ARBA" id="ARBA00023136"/>
    </source>
</evidence>
<keyword evidence="6 12" id="KW-0812">Transmembrane</keyword>
<evidence type="ECO:0000256" key="6">
    <source>
        <dbReference type="ARBA" id="ARBA00022692"/>
    </source>
</evidence>
<feature type="transmembrane region" description="Helical" evidence="12">
    <location>
        <begin position="47"/>
        <end position="70"/>
    </location>
</feature>
<evidence type="ECO:0000259" key="13">
    <source>
        <dbReference type="Pfam" id="PF02705"/>
    </source>
</evidence>
<keyword evidence="4 12" id="KW-1003">Cell membrane</keyword>
<feature type="transmembrane region" description="Helical" evidence="12">
    <location>
        <begin position="395"/>
        <end position="416"/>
    </location>
</feature>
<organism evidence="15 16">
    <name type="scientific">Rhodoferax lacus</name>
    <dbReference type="NCBI Taxonomy" id="2184758"/>
    <lineage>
        <taxon>Bacteria</taxon>
        <taxon>Pseudomonadati</taxon>
        <taxon>Pseudomonadota</taxon>
        <taxon>Betaproteobacteria</taxon>
        <taxon>Burkholderiales</taxon>
        <taxon>Comamonadaceae</taxon>
        <taxon>Rhodoferax</taxon>
    </lineage>
</organism>
<dbReference type="EMBL" id="QFZK01000003">
    <property type="protein sequence ID" value="RFO97729.1"/>
    <property type="molecule type" value="Genomic_DNA"/>
</dbReference>
<keyword evidence="10 12" id="KW-0406">Ion transport</keyword>
<evidence type="ECO:0000256" key="10">
    <source>
        <dbReference type="ARBA" id="ARBA00023065"/>
    </source>
</evidence>
<evidence type="ECO:0000256" key="8">
    <source>
        <dbReference type="ARBA" id="ARBA00022958"/>
    </source>
</evidence>
<dbReference type="GO" id="GO:0005886">
    <property type="term" value="C:plasma membrane"/>
    <property type="evidence" value="ECO:0007669"/>
    <property type="project" value="UniProtKB-SubCell"/>
</dbReference>
<dbReference type="GO" id="GO:0015079">
    <property type="term" value="F:potassium ion transmembrane transporter activity"/>
    <property type="evidence" value="ECO:0007669"/>
    <property type="project" value="UniProtKB-UniRule"/>
</dbReference>
<feature type="transmembrane region" description="Helical" evidence="12">
    <location>
        <begin position="104"/>
        <end position="129"/>
    </location>
</feature>
<dbReference type="GO" id="GO:0015293">
    <property type="term" value="F:symporter activity"/>
    <property type="evidence" value="ECO:0007669"/>
    <property type="project" value="UniProtKB-UniRule"/>
</dbReference>
<evidence type="ECO:0000256" key="12">
    <source>
        <dbReference type="HAMAP-Rule" id="MF_01522"/>
    </source>
</evidence>
<feature type="domain" description="K+ potassium transporter integral membrane" evidence="13">
    <location>
        <begin position="13"/>
        <end position="457"/>
    </location>
</feature>
<feature type="transmembrane region" description="Helical" evidence="12">
    <location>
        <begin position="340"/>
        <end position="361"/>
    </location>
</feature>
<feature type="domain" description="K+ potassium transporter C-terminal" evidence="14">
    <location>
        <begin position="477"/>
        <end position="625"/>
    </location>
</feature>
<comment type="similarity">
    <text evidence="2 12">Belongs to the HAK/KUP transporter (TC 2.A.72) family.</text>
</comment>
<dbReference type="Proteomes" id="UP000260665">
    <property type="component" value="Unassembled WGS sequence"/>
</dbReference>
<evidence type="ECO:0000313" key="15">
    <source>
        <dbReference type="EMBL" id="RFO97729.1"/>
    </source>
</evidence>
<comment type="function">
    <text evidence="12">Transport of potassium into the cell. Likely operates as a K(+):H(+) symporter.</text>
</comment>
<evidence type="ECO:0000256" key="9">
    <source>
        <dbReference type="ARBA" id="ARBA00022989"/>
    </source>
</evidence>
<evidence type="ECO:0000313" key="16">
    <source>
        <dbReference type="Proteomes" id="UP000260665"/>
    </source>
</evidence>
<feature type="transmembrane region" description="Helical" evidence="12">
    <location>
        <begin position="288"/>
        <end position="312"/>
    </location>
</feature>